<keyword evidence="5 6" id="KW-0472">Membrane</keyword>
<evidence type="ECO:0008006" key="9">
    <source>
        <dbReference type="Google" id="ProtNLM"/>
    </source>
</evidence>
<proteinExistence type="inferred from homology"/>
<dbReference type="PANTHER" id="PTHR30569:SF0">
    <property type="entry name" value="CYTOSINE PERMEASE"/>
    <property type="match status" value="1"/>
</dbReference>
<organism evidence="7 8">
    <name type="scientific">Lacrimispora defluvii</name>
    <dbReference type="NCBI Taxonomy" id="2719233"/>
    <lineage>
        <taxon>Bacteria</taxon>
        <taxon>Bacillati</taxon>
        <taxon>Bacillota</taxon>
        <taxon>Clostridia</taxon>
        <taxon>Lachnospirales</taxon>
        <taxon>Lachnospiraceae</taxon>
        <taxon>Lacrimispora</taxon>
    </lineage>
</organism>
<dbReference type="PANTHER" id="PTHR30569">
    <property type="entry name" value="CYTOSINE TRANSPORTER CODB"/>
    <property type="match status" value="1"/>
</dbReference>
<evidence type="ECO:0000313" key="7">
    <source>
        <dbReference type="EMBL" id="NNJ30916.1"/>
    </source>
</evidence>
<feature type="transmembrane region" description="Helical" evidence="6">
    <location>
        <begin position="210"/>
        <end position="231"/>
    </location>
</feature>
<dbReference type="Gene3D" id="1.10.4160.10">
    <property type="entry name" value="Hydantoin permease"/>
    <property type="match status" value="1"/>
</dbReference>
<comment type="caution">
    <text evidence="7">The sequence shown here is derived from an EMBL/GenBank/DDBJ whole genome shotgun (WGS) entry which is preliminary data.</text>
</comment>
<feature type="transmembrane region" description="Helical" evidence="6">
    <location>
        <begin position="296"/>
        <end position="316"/>
    </location>
</feature>
<evidence type="ECO:0000256" key="5">
    <source>
        <dbReference type="ARBA" id="ARBA00023136"/>
    </source>
</evidence>
<accession>A0ABX1VX02</accession>
<dbReference type="RefSeq" id="WP_170822102.1">
    <property type="nucleotide sequence ID" value="NZ_JAAOXG010000027.1"/>
</dbReference>
<feature type="transmembrane region" description="Helical" evidence="6">
    <location>
        <begin position="83"/>
        <end position="103"/>
    </location>
</feature>
<name>A0ABX1VX02_9FIRM</name>
<reference evidence="7 8" key="1">
    <citation type="submission" date="2020-03" db="EMBL/GenBank/DDBJ databases">
        <title>Genome Sequence of industrial isolate, B5A.</title>
        <authorList>
            <person name="Sharma S."/>
            <person name="Patil P.B."/>
            <person name="Korpole S."/>
        </authorList>
    </citation>
    <scope>NUCLEOTIDE SEQUENCE [LARGE SCALE GENOMIC DNA]</scope>
    <source>
        <strain evidence="7 8">PI-S10-B5A</strain>
    </source>
</reference>
<feature type="transmembrane region" description="Helical" evidence="6">
    <location>
        <begin position="362"/>
        <end position="382"/>
    </location>
</feature>
<evidence type="ECO:0000256" key="1">
    <source>
        <dbReference type="ARBA" id="ARBA00004141"/>
    </source>
</evidence>
<comment type="subcellular location">
    <subcellularLocation>
        <location evidence="1">Membrane</location>
        <topology evidence="1">Multi-pass membrane protein</topology>
    </subcellularLocation>
</comment>
<keyword evidence="4 6" id="KW-1133">Transmembrane helix</keyword>
<comment type="similarity">
    <text evidence="2">Belongs to the purine-cytosine permease (2.A.39) family.</text>
</comment>
<evidence type="ECO:0000256" key="2">
    <source>
        <dbReference type="ARBA" id="ARBA00008974"/>
    </source>
</evidence>
<keyword evidence="3 6" id="KW-0812">Transmembrane</keyword>
<feature type="transmembrane region" description="Helical" evidence="6">
    <location>
        <begin position="178"/>
        <end position="198"/>
    </location>
</feature>
<dbReference type="EMBL" id="JAAOXG010000027">
    <property type="protein sequence ID" value="NNJ30916.1"/>
    <property type="molecule type" value="Genomic_DNA"/>
</dbReference>
<evidence type="ECO:0000313" key="8">
    <source>
        <dbReference type="Proteomes" id="UP000539052"/>
    </source>
</evidence>
<keyword evidence="8" id="KW-1185">Reference proteome</keyword>
<feature type="transmembrane region" description="Helical" evidence="6">
    <location>
        <begin position="109"/>
        <end position="132"/>
    </location>
</feature>
<gene>
    <name evidence="7" type="ORF">G9470_14085</name>
</gene>
<feature type="transmembrane region" description="Helical" evidence="6">
    <location>
        <begin position="12"/>
        <end position="31"/>
    </location>
</feature>
<feature type="transmembrane region" description="Helical" evidence="6">
    <location>
        <begin position="328"/>
        <end position="350"/>
    </location>
</feature>
<sequence>MKEETKGLGSVFFVFAGYVLSVTAFVIGGSVGNQLNFWHGVMALLTGNMVLAFYAGILGIIGMKTKRSSTDMFKPVFGIKGQVVTSSIVSIFSLVFVSVYSSLVGNMMSSIFGISPYIGLFCYLIVITLINLKGFTGMSIFSKIGVPVIGLFIVYGMIVVGKKIGFTNVTAAVPVAPASFFTVVSFISASWMTGATFSSDLTRFVKKPSYVWFVTVGSFLCVTVLETVGLMCSLGTGESNLVTILAKLNMSVVAFGIYLLLTITSGQAVIYIAALAMENITKVIRGREGKESDGKFTTQFFVIPSCIFGGIIAIMMTANDFTSTFSSWLGFIGTAIPPVGGTLVGHFFFVDRDYKKTFENMPDYRMEAFIALIVGIVISRTITFGIKPLNGFLAAVICYAIARMITKKNNKTE</sequence>
<dbReference type="InterPro" id="IPR030191">
    <property type="entry name" value="CodB"/>
</dbReference>
<dbReference type="Pfam" id="PF02133">
    <property type="entry name" value="Transp_cyt_pur"/>
    <property type="match status" value="1"/>
</dbReference>
<evidence type="ECO:0000256" key="4">
    <source>
        <dbReference type="ARBA" id="ARBA00022989"/>
    </source>
</evidence>
<evidence type="ECO:0000256" key="3">
    <source>
        <dbReference type="ARBA" id="ARBA00022692"/>
    </source>
</evidence>
<feature type="transmembrane region" description="Helical" evidence="6">
    <location>
        <begin position="144"/>
        <end position="166"/>
    </location>
</feature>
<evidence type="ECO:0000256" key="6">
    <source>
        <dbReference type="SAM" id="Phobius"/>
    </source>
</evidence>
<feature type="transmembrane region" description="Helical" evidence="6">
    <location>
        <begin position="388"/>
        <end position="406"/>
    </location>
</feature>
<protein>
    <recommendedName>
        <fullName evidence="9">Cytosine permease</fullName>
    </recommendedName>
</protein>
<feature type="transmembrane region" description="Helical" evidence="6">
    <location>
        <begin position="37"/>
        <end position="62"/>
    </location>
</feature>
<dbReference type="InterPro" id="IPR001248">
    <property type="entry name" value="Pur-cyt_permease"/>
</dbReference>
<feature type="transmembrane region" description="Helical" evidence="6">
    <location>
        <begin position="251"/>
        <end position="275"/>
    </location>
</feature>
<dbReference type="Proteomes" id="UP000539052">
    <property type="component" value="Unassembled WGS sequence"/>
</dbReference>